<name>A0A0W0DGM2_CANGB</name>
<dbReference type="OMA" id="KINYEMV"/>
<dbReference type="EMBL" id="LLZZ01000022">
    <property type="protein sequence ID" value="KTB12342.1"/>
    <property type="molecule type" value="Genomic_DNA"/>
</dbReference>
<dbReference type="GO" id="GO:0000781">
    <property type="term" value="C:chromosome, telomeric region"/>
    <property type="evidence" value="ECO:0007669"/>
    <property type="project" value="GOC"/>
</dbReference>
<gene>
    <name evidence="2" type="ORF">AO440_001181</name>
</gene>
<dbReference type="Proteomes" id="UP000054886">
    <property type="component" value="Unassembled WGS sequence"/>
</dbReference>
<protein>
    <submittedName>
        <fullName evidence="2">Ino eighty subunit 3</fullName>
    </submittedName>
</protein>
<feature type="compositionally biased region" description="Polar residues" evidence="1">
    <location>
        <begin position="48"/>
        <end position="65"/>
    </location>
</feature>
<accession>A0A0W0DGM2</accession>
<dbReference type="VEuPathDB" id="FungiDB:GW608_F01639"/>
<evidence type="ECO:0000313" key="2">
    <source>
        <dbReference type="EMBL" id="KTB12342.1"/>
    </source>
</evidence>
<dbReference type="VEuPathDB" id="FungiDB:B1J91_F01903g"/>
<dbReference type="AlphaFoldDB" id="A0A0W0DGM2"/>
<reference evidence="2 3" key="1">
    <citation type="submission" date="2015-10" db="EMBL/GenBank/DDBJ databases">
        <title>Draft genomes sequences of Candida glabrata isolates 1A, 1B, 2A, 2B, 3A and 3B.</title>
        <authorList>
            <person name="Haavelsrud O.E."/>
            <person name="Gaustad P."/>
        </authorList>
    </citation>
    <scope>NUCLEOTIDE SEQUENCE [LARGE SCALE GENOMIC DNA]</scope>
    <source>
        <strain evidence="2">910700640</strain>
    </source>
</reference>
<dbReference type="VEuPathDB" id="FungiDB:CAGL0F01903g"/>
<dbReference type="OrthoDB" id="4063618at2759"/>
<feature type="region of interest" description="Disordered" evidence="1">
    <location>
        <begin position="48"/>
        <end position="91"/>
    </location>
</feature>
<dbReference type="PhylomeDB" id="A0A0W0DGM2"/>
<dbReference type="GO" id="GO:0000722">
    <property type="term" value="P:telomere maintenance via recombination"/>
    <property type="evidence" value="ECO:0007669"/>
    <property type="project" value="EnsemblFungi"/>
</dbReference>
<dbReference type="GO" id="GO:0031011">
    <property type="term" value="C:Ino80 complex"/>
    <property type="evidence" value="ECO:0007669"/>
    <property type="project" value="EnsemblFungi"/>
</dbReference>
<dbReference type="VEuPathDB" id="FungiDB:GVI51_F01661"/>
<sequence>MSYEELIKNDLQLQYARNAVRYYKSNTVPEFLEKDPHKKSVIQRLSDTVNSQASSVNVSRNSTPAPSLGPMSTAGSASANTTSNGPGGNVRRHIISVDDSLKINYEMVKNVPGNFPSRIGIRTPDEMDMHEEELQDKLALENEANTVKTKIYKQKLFDDNDTVLELVGTQLSHFQDPHTPSDQSKPRLSLREQLECLQKIQDNLLQDYKDSQKEEKKWFVLKELLLEANTELDLFSSQDYPNKVINLGDGASTSQHSDTALVFNRNKRQKLSNGSYSSIF</sequence>
<organism evidence="2 3">
    <name type="scientific">Candida glabrata</name>
    <name type="common">Yeast</name>
    <name type="synonym">Torulopsis glabrata</name>
    <dbReference type="NCBI Taxonomy" id="5478"/>
    <lineage>
        <taxon>Eukaryota</taxon>
        <taxon>Fungi</taxon>
        <taxon>Dikarya</taxon>
        <taxon>Ascomycota</taxon>
        <taxon>Saccharomycotina</taxon>
        <taxon>Saccharomycetes</taxon>
        <taxon>Saccharomycetales</taxon>
        <taxon>Saccharomycetaceae</taxon>
        <taxon>Nakaseomyces</taxon>
    </lineage>
</organism>
<feature type="compositionally biased region" description="Low complexity" evidence="1">
    <location>
        <begin position="72"/>
        <end position="84"/>
    </location>
</feature>
<dbReference type="GO" id="GO:0031509">
    <property type="term" value="P:subtelomeric heterochromatin formation"/>
    <property type="evidence" value="ECO:0007669"/>
    <property type="project" value="EnsemblFungi"/>
</dbReference>
<comment type="caution">
    <text evidence="2">The sequence shown here is derived from an EMBL/GenBank/DDBJ whole genome shotgun (WGS) entry which is preliminary data.</text>
</comment>
<evidence type="ECO:0000256" key="1">
    <source>
        <dbReference type="SAM" id="MobiDB-lite"/>
    </source>
</evidence>
<evidence type="ECO:0000313" key="3">
    <source>
        <dbReference type="Proteomes" id="UP000054886"/>
    </source>
</evidence>
<dbReference type="VEuPathDB" id="FungiDB:GWK60_F01661"/>
<proteinExistence type="predicted"/>